<evidence type="ECO:0000256" key="1">
    <source>
        <dbReference type="SAM" id="Phobius"/>
    </source>
</evidence>
<accession>A0A8S5SPN2</accession>
<reference evidence="2" key="1">
    <citation type="journal article" date="2021" name="Proc. Natl. Acad. Sci. U.S.A.">
        <title>A Catalog of Tens of Thousands of Viruses from Human Metagenomes Reveals Hidden Associations with Chronic Diseases.</title>
        <authorList>
            <person name="Tisza M.J."/>
            <person name="Buck C.B."/>
        </authorList>
    </citation>
    <scope>NUCLEOTIDE SEQUENCE</scope>
    <source>
        <strain evidence="2">CtGAB12</strain>
    </source>
</reference>
<keyword evidence="1" id="KW-0472">Membrane</keyword>
<protein>
    <submittedName>
        <fullName evidence="2">Uncharacterized protein</fullName>
    </submittedName>
</protein>
<proteinExistence type="predicted"/>
<organism evidence="2">
    <name type="scientific">Caudovirales sp. ctGAB12</name>
    <dbReference type="NCBI Taxonomy" id="2827632"/>
    <lineage>
        <taxon>Viruses</taxon>
        <taxon>Duplodnaviria</taxon>
        <taxon>Heunggongvirae</taxon>
        <taxon>Uroviricota</taxon>
        <taxon>Caudoviricetes</taxon>
    </lineage>
</organism>
<feature type="transmembrane region" description="Helical" evidence="1">
    <location>
        <begin position="27"/>
        <end position="45"/>
    </location>
</feature>
<keyword evidence="1" id="KW-0812">Transmembrane</keyword>
<sequence length="46" mass="5586">MIVACIHHYTLWRCTDHLNLLLLNKQLHHLIRYLIIYCFVVGFSLF</sequence>
<dbReference type="EMBL" id="BK032644">
    <property type="protein sequence ID" value="DAF52918.1"/>
    <property type="molecule type" value="Genomic_DNA"/>
</dbReference>
<keyword evidence="1" id="KW-1133">Transmembrane helix</keyword>
<evidence type="ECO:0000313" key="2">
    <source>
        <dbReference type="EMBL" id="DAF52918.1"/>
    </source>
</evidence>
<name>A0A8S5SPN2_9CAUD</name>